<sequence>MRYNSNKLNINMLVCSLFTVLALILMPKCVFADGTDYKLFSTIKNVNYNKVWTIKMSSKLDGSTVNNDNVLVRDSLKRKINVNVHLGSKDSEIIVEPPKDGYDIGGTYTLEVTKNVLSSRGYRMPNNIRFVFTIEDLPVVDFCKIDHLPIIEGHSFGVYMNAKTNRDVRYNVFIYDVQRNTYKSITGGYSVPINGKMPFYVKYKDGLKPGVYKLKAYIKRADVKGNKYDSKTKVYYDNLYDLEFRCNKASKNLISIDGGVKLLGNNYKSIEDGYSIRIGDTITIRGMDNISGMSGNYKYKLQAYNLSNIKDIRGLTNYMDKPSWTPQEAGEYILEVWIKSYKETENDTDTKENKTSEVTSARYDAKVFVHIKVRNEEIRYVKYDMTLNEFIEKQGQRGWGEQWVNGGFRKANRTLVEYYINPKNFINDEYGKYQFLKLNYVAGLTVDDLNMFLEGQGVLEGKGAAFLEAAKKNNVNPAYLIAHAILETGGGKSKLAKGVLVSSVDGKPVKPRVTYNMYGIKAYDSNPIKYASEYAYKQGWFTPEKAIIGGQTYIAKNYINNKKLKQDTLYKIRWSPNDITHEYATDVRWAYKQIKYLKELLDKSKRAFLIFEIPVFKKDN</sequence>
<feature type="signal peptide" evidence="1">
    <location>
        <begin position="1"/>
        <end position="32"/>
    </location>
</feature>
<keyword evidence="1" id="KW-0732">Signal</keyword>
<reference evidence="3 4" key="1">
    <citation type="submission" date="2016-02" db="EMBL/GenBank/DDBJ databases">
        <title>Genome sequence of Clostridium tepidiprofundi DSM 19306.</title>
        <authorList>
            <person name="Poehlein A."/>
            <person name="Daniel R."/>
        </authorList>
    </citation>
    <scope>NUCLEOTIDE SEQUENCE [LARGE SCALE GENOMIC DNA]</scope>
    <source>
        <strain evidence="3 4">DSM 19306</strain>
    </source>
</reference>
<accession>A0A151B2T1</accession>
<dbReference type="STRING" id="1121338.CLTEP_17990"/>
<gene>
    <name evidence="3" type="primary">lytD</name>
    <name evidence="3" type="ORF">CLTEP_17990</name>
</gene>
<dbReference type="AlphaFoldDB" id="A0A151B2T1"/>
<proteinExistence type="predicted"/>
<organism evidence="3 4">
    <name type="scientific">Clostridium tepidiprofundi DSM 19306</name>
    <dbReference type="NCBI Taxonomy" id="1121338"/>
    <lineage>
        <taxon>Bacteria</taxon>
        <taxon>Bacillati</taxon>
        <taxon>Bacillota</taxon>
        <taxon>Clostridia</taxon>
        <taxon>Eubacteriales</taxon>
        <taxon>Clostridiaceae</taxon>
        <taxon>Clostridium</taxon>
    </lineage>
</organism>
<keyword evidence="4" id="KW-1185">Reference proteome</keyword>
<evidence type="ECO:0000313" key="3">
    <source>
        <dbReference type="EMBL" id="KYH34224.1"/>
    </source>
</evidence>
<dbReference type="PATRIC" id="fig|1121338.3.peg.1841"/>
<name>A0A151B2T1_9CLOT</name>
<feature type="chain" id="PRO_5007577936" evidence="1">
    <location>
        <begin position="33"/>
        <end position="620"/>
    </location>
</feature>
<dbReference type="RefSeq" id="WP_066825620.1">
    <property type="nucleotide sequence ID" value="NZ_LTBA01000021.1"/>
</dbReference>
<evidence type="ECO:0000259" key="2">
    <source>
        <dbReference type="SMART" id="SM00047"/>
    </source>
</evidence>
<comment type="caution">
    <text evidence="3">The sequence shown here is derived from an EMBL/GenBank/DDBJ whole genome shotgun (WGS) entry which is preliminary data.</text>
</comment>
<dbReference type="InterPro" id="IPR002901">
    <property type="entry name" value="MGlyc_endo_b_GlcNAc-like_dom"/>
</dbReference>
<dbReference type="Proteomes" id="UP000075531">
    <property type="component" value="Unassembled WGS sequence"/>
</dbReference>
<keyword evidence="3" id="KW-0326">Glycosidase</keyword>
<dbReference type="Pfam" id="PF01832">
    <property type="entry name" value="Glucosaminidase"/>
    <property type="match status" value="1"/>
</dbReference>
<protein>
    <submittedName>
        <fullName evidence="3">Beta-N-acetylglucosaminidase</fullName>
        <ecNumber evidence="3">3.2.1.96</ecNumber>
    </submittedName>
</protein>
<dbReference type="SMART" id="SM00047">
    <property type="entry name" value="LYZ2"/>
    <property type="match status" value="1"/>
</dbReference>
<dbReference type="Gene3D" id="1.10.530.10">
    <property type="match status" value="1"/>
</dbReference>
<keyword evidence="3" id="KW-0378">Hydrolase</keyword>
<dbReference type="GO" id="GO:0004040">
    <property type="term" value="F:amidase activity"/>
    <property type="evidence" value="ECO:0007669"/>
    <property type="project" value="InterPro"/>
</dbReference>
<dbReference type="EC" id="3.2.1.96" evidence="3"/>
<feature type="domain" description="Mannosyl-glycoprotein endo-beta-N-acetylglucosamidase-like" evidence="2">
    <location>
        <begin position="451"/>
        <end position="612"/>
    </location>
</feature>
<dbReference type="GO" id="GO:0033925">
    <property type="term" value="F:mannosyl-glycoprotein endo-beta-N-acetylglucosaminidase activity"/>
    <property type="evidence" value="ECO:0007669"/>
    <property type="project" value="UniProtKB-EC"/>
</dbReference>
<dbReference type="OrthoDB" id="9816557at2"/>
<evidence type="ECO:0000313" key="4">
    <source>
        <dbReference type="Proteomes" id="UP000075531"/>
    </source>
</evidence>
<dbReference type="EMBL" id="LTBA01000021">
    <property type="protein sequence ID" value="KYH34224.1"/>
    <property type="molecule type" value="Genomic_DNA"/>
</dbReference>
<evidence type="ECO:0000256" key="1">
    <source>
        <dbReference type="SAM" id="SignalP"/>
    </source>
</evidence>